<keyword evidence="4 9" id="KW-0812">Transmembrane</keyword>
<feature type="transmembrane region" description="Helical" evidence="9">
    <location>
        <begin position="148"/>
        <end position="168"/>
    </location>
</feature>
<dbReference type="FunFam" id="1.20.1070.10:FF:000001">
    <property type="entry name" value="Olfactory receptor"/>
    <property type="match status" value="1"/>
</dbReference>
<comment type="caution">
    <text evidence="11">The sequence shown here is derived from an EMBL/GenBank/DDBJ whole genome shotgun (WGS) entry which is preliminary data.</text>
</comment>
<proteinExistence type="predicted"/>
<gene>
    <name evidence="11" type="primary">OR10J1</name>
    <name evidence="11" type="ORF">AMEX_G20266</name>
</gene>
<keyword evidence="8" id="KW-0807">Transducer</keyword>
<dbReference type="Proteomes" id="UP000752171">
    <property type="component" value="Unassembled WGS sequence"/>
</dbReference>
<keyword evidence="2" id="KW-1003">Cell membrane</keyword>
<dbReference type="PROSITE" id="PS50262">
    <property type="entry name" value="G_PROTEIN_RECEP_F1_2"/>
    <property type="match status" value="1"/>
</dbReference>
<feature type="transmembrane region" description="Helical" evidence="9">
    <location>
        <begin position="69"/>
        <end position="87"/>
    </location>
</feature>
<keyword evidence="11" id="KW-0675">Receptor</keyword>
<evidence type="ECO:0000256" key="8">
    <source>
        <dbReference type="ARBA" id="ARBA00023224"/>
    </source>
</evidence>
<keyword evidence="6 9" id="KW-1133">Transmembrane helix</keyword>
<dbReference type="GO" id="GO:0005886">
    <property type="term" value="C:plasma membrane"/>
    <property type="evidence" value="ECO:0007669"/>
    <property type="project" value="UniProtKB-SubCell"/>
</dbReference>
<evidence type="ECO:0000256" key="7">
    <source>
        <dbReference type="ARBA" id="ARBA00023136"/>
    </source>
</evidence>
<dbReference type="Gene3D" id="1.20.1070.10">
    <property type="entry name" value="Rhodopsin 7-helix transmembrane proteins"/>
    <property type="match status" value="1"/>
</dbReference>
<dbReference type="InterPro" id="IPR000725">
    <property type="entry name" value="Olfact_rcpt"/>
</dbReference>
<evidence type="ECO:0000256" key="5">
    <source>
        <dbReference type="ARBA" id="ARBA00022725"/>
    </source>
</evidence>
<feature type="transmembrane region" description="Helical" evidence="9">
    <location>
        <begin position="249"/>
        <end position="269"/>
    </location>
</feature>
<feature type="transmembrane region" description="Helical" evidence="9">
    <location>
        <begin position="281"/>
        <end position="300"/>
    </location>
</feature>
<name>A0A8T2L734_ASTMX</name>
<dbReference type="InterPro" id="IPR017452">
    <property type="entry name" value="GPCR_Rhodpsn_7TM"/>
</dbReference>
<feature type="transmembrane region" description="Helical" evidence="9">
    <location>
        <begin position="107"/>
        <end position="128"/>
    </location>
</feature>
<evidence type="ECO:0000256" key="9">
    <source>
        <dbReference type="SAM" id="Phobius"/>
    </source>
</evidence>
<dbReference type="CDD" id="cd13954">
    <property type="entry name" value="7tmA_OR"/>
    <property type="match status" value="1"/>
</dbReference>
<feature type="transmembrane region" description="Helical" evidence="9">
    <location>
        <begin position="205"/>
        <end position="229"/>
    </location>
</feature>
<dbReference type="PRINTS" id="PR00245">
    <property type="entry name" value="OLFACTORYR"/>
</dbReference>
<dbReference type="InterPro" id="IPR000276">
    <property type="entry name" value="GPCR_Rhodpsn"/>
</dbReference>
<keyword evidence="3" id="KW-0716">Sensory transduction</keyword>
<dbReference type="Pfam" id="PF13853">
    <property type="entry name" value="7tm_4"/>
    <property type="match status" value="1"/>
</dbReference>
<dbReference type="GO" id="GO:0004930">
    <property type="term" value="F:G protein-coupled receptor activity"/>
    <property type="evidence" value="ECO:0007669"/>
    <property type="project" value="InterPro"/>
</dbReference>
<feature type="non-terminal residue" evidence="11">
    <location>
        <position position="332"/>
    </location>
</feature>
<organism evidence="11 12">
    <name type="scientific">Astyanax mexicanus</name>
    <name type="common">Blind cave fish</name>
    <name type="synonym">Astyanax fasciatus mexicanus</name>
    <dbReference type="NCBI Taxonomy" id="7994"/>
    <lineage>
        <taxon>Eukaryota</taxon>
        <taxon>Metazoa</taxon>
        <taxon>Chordata</taxon>
        <taxon>Craniata</taxon>
        <taxon>Vertebrata</taxon>
        <taxon>Euteleostomi</taxon>
        <taxon>Actinopterygii</taxon>
        <taxon>Neopterygii</taxon>
        <taxon>Teleostei</taxon>
        <taxon>Ostariophysi</taxon>
        <taxon>Characiformes</taxon>
        <taxon>Characoidei</taxon>
        <taxon>Acestrorhamphidae</taxon>
        <taxon>Acestrorhamphinae</taxon>
        <taxon>Astyanax</taxon>
    </lineage>
</organism>
<evidence type="ECO:0000256" key="1">
    <source>
        <dbReference type="ARBA" id="ARBA00004651"/>
    </source>
</evidence>
<evidence type="ECO:0000256" key="3">
    <source>
        <dbReference type="ARBA" id="ARBA00022606"/>
    </source>
</evidence>
<dbReference type="PRINTS" id="PR00237">
    <property type="entry name" value="GPCRRHODOPSN"/>
</dbReference>
<dbReference type="SUPFAM" id="SSF81321">
    <property type="entry name" value="Family A G protein-coupled receptor-like"/>
    <property type="match status" value="1"/>
</dbReference>
<dbReference type="GO" id="GO:0004984">
    <property type="term" value="F:olfactory receptor activity"/>
    <property type="evidence" value="ECO:0007669"/>
    <property type="project" value="InterPro"/>
</dbReference>
<feature type="transmembrane region" description="Helical" evidence="9">
    <location>
        <begin position="33"/>
        <end position="57"/>
    </location>
</feature>
<sequence>DYQCFSFCNTVMDSVVFTQVSFFIIEGFKERKLILFAIFLPMYILILVGNSMIIYLVRTDPRLNSPMYFFLHCLSVSDLIYTSNTVPNMLSGFLVEVKTISKAGCFAQMYIFISIGITGRGFLTVMAFDRYVAICNPLRYTSIMTRKVRYLLLFVSFVFGSFIAWPAFSLALPLPFCGPNVIKHTFCDHSSLIRLACTDTSVNNIVGLFFALLSLLSTFLLILMSYILIGKTIIKMGSVERKKAAATCVSHLIVVCFSYVSSVCVYISYRIPSFDAEARLIISVLYSVLTPLLNPFIYSLRNKELQDAMKRAFCKFFRASNMVRKTVPSIVS</sequence>
<accession>A0A8T2L734</accession>
<dbReference type="PANTHER" id="PTHR26453">
    <property type="entry name" value="OLFACTORY RECEPTOR"/>
    <property type="match status" value="1"/>
</dbReference>
<protein>
    <submittedName>
        <fullName evidence="11">Olfactory receptor 10J4-like</fullName>
    </submittedName>
</protein>
<reference evidence="11 12" key="1">
    <citation type="submission" date="2021-07" db="EMBL/GenBank/DDBJ databases">
        <authorList>
            <person name="Imarazene B."/>
            <person name="Zahm M."/>
            <person name="Klopp C."/>
            <person name="Cabau C."/>
            <person name="Beille S."/>
            <person name="Jouanno E."/>
            <person name="Castinel A."/>
            <person name="Lluch J."/>
            <person name="Gil L."/>
            <person name="Kuchtly C."/>
            <person name="Lopez Roques C."/>
            <person name="Donnadieu C."/>
            <person name="Parrinello H."/>
            <person name="Journot L."/>
            <person name="Du K."/>
            <person name="Schartl M."/>
            <person name="Retaux S."/>
            <person name="Guiguen Y."/>
        </authorList>
    </citation>
    <scope>NUCLEOTIDE SEQUENCE [LARGE SCALE GENOMIC DNA]</scope>
    <source>
        <strain evidence="11">Pach_M1</strain>
        <tissue evidence="11">Testis</tissue>
    </source>
</reference>
<feature type="domain" description="G-protein coupled receptors family 1 profile" evidence="10">
    <location>
        <begin position="49"/>
        <end position="298"/>
    </location>
</feature>
<evidence type="ECO:0000256" key="4">
    <source>
        <dbReference type="ARBA" id="ARBA00022692"/>
    </source>
</evidence>
<evidence type="ECO:0000256" key="6">
    <source>
        <dbReference type="ARBA" id="ARBA00022989"/>
    </source>
</evidence>
<comment type="subcellular location">
    <subcellularLocation>
        <location evidence="1">Cell membrane</location>
        <topology evidence="1">Multi-pass membrane protein</topology>
    </subcellularLocation>
</comment>
<dbReference type="EMBL" id="JAICCE010000017">
    <property type="protein sequence ID" value="KAG9265792.1"/>
    <property type="molecule type" value="Genomic_DNA"/>
</dbReference>
<evidence type="ECO:0000259" key="10">
    <source>
        <dbReference type="PROSITE" id="PS50262"/>
    </source>
</evidence>
<keyword evidence="7 9" id="KW-0472">Membrane</keyword>
<dbReference type="AlphaFoldDB" id="A0A8T2L734"/>
<dbReference type="SMART" id="SM01381">
    <property type="entry name" value="7TM_GPCR_Srsx"/>
    <property type="match status" value="1"/>
</dbReference>
<evidence type="ECO:0000256" key="2">
    <source>
        <dbReference type="ARBA" id="ARBA00022475"/>
    </source>
</evidence>
<evidence type="ECO:0000313" key="12">
    <source>
        <dbReference type="Proteomes" id="UP000752171"/>
    </source>
</evidence>
<keyword evidence="5" id="KW-0552">Olfaction</keyword>
<evidence type="ECO:0000313" key="11">
    <source>
        <dbReference type="EMBL" id="KAG9265792.1"/>
    </source>
</evidence>